<sequence>MSIILNILGIIVLLAGLYLASSDKSSVNKKLIGKALLIQFVLAFFLVKFPIGRTVVQVVSDFVTSVLGYGMEGLTFVFGPLADGKSGFIFAISVLGNIVFIGALVGALYYLGIINFIVKVIGGAIQKVLGTSAVESFVAVANMFLGQTESPILVSKYLHLMTTSELMLVLVSGMGSMSATVLMGYVGMGIPMENLLIAGALVPISSIIVSKLLIPETQHEEVVEKVEMDRKGAHTNIMSAISEGATNGMQMAFGIGAALIAITGLVALVNGGLGIVGLSLQQILSYVFAPLALLMGLDPSHVLTAGQLLGSKMVLNEFIAFGDLGQIINTLDPRTALVISISLAGFANISSIGICISGISVFCPERRTEISNIAFRGMIGGFLVSTLSAMIVGLILLF</sequence>
<feature type="domain" description="Concentrative nucleoside transporter C-terminal" evidence="9">
    <location>
        <begin position="195"/>
        <end position="393"/>
    </location>
</feature>
<keyword evidence="5 7" id="KW-1133">Transmembrane helix</keyword>
<dbReference type="InterPro" id="IPR011642">
    <property type="entry name" value="Gate_dom"/>
</dbReference>
<feature type="transmembrane region" description="Helical" evidence="7">
    <location>
        <begin position="283"/>
        <end position="303"/>
    </location>
</feature>
<name>T4VGX1_PARBF</name>
<evidence type="ECO:0000256" key="6">
    <source>
        <dbReference type="ARBA" id="ARBA00023136"/>
    </source>
</evidence>
<dbReference type="AlphaFoldDB" id="T4VGX1"/>
<evidence type="ECO:0000259" key="9">
    <source>
        <dbReference type="Pfam" id="PF07662"/>
    </source>
</evidence>
<dbReference type="Pfam" id="PF01773">
    <property type="entry name" value="Nucleos_tra2_N"/>
    <property type="match status" value="1"/>
</dbReference>
<dbReference type="PANTHER" id="PTHR10590">
    <property type="entry name" value="SODIUM/NUCLEOSIDE COTRANSPORTER"/>
    <property type="match status" value="1"/>
</dbReference>
<feature type="transmembrane region" description="Helical" evidence="7">
    <location>
        <begin position="252"/>
        <end position="276"/>
    </location>
</feature>
<dbReference type="PANTHER" id="PTHR10590:SF4">
    <property type="entry name" value="SOLUTE CARRIER FAMILY 28 MEMBER 3"/>
    <property type="match status" value="1"/>
</dbReference>
<dbReference type="PATRIC" id="fig|1233171.3.peg.1796"/>
<comment type="subcellular location">
    <subcellularLocation>
        <location evidence="1">Cell membrane</location>
        <topology evidence="1">Multi-pass membrane protein</topology>
    </subcellularLocation>
</comment>
<keyword evidence="4 7" id="KW-0812">Transmembrane</keyword>
<dbReference type="InterPro" id="IPR008276">
    <property type="entry name" value="C_nuclsd_transpt"/>
</dbReference>
<gene>
    <name evidence="11" type="ORF">C672_1908</name>
</gene>
<feature type="domain" description="Nucleoside transporter/FeoB GTPase Gate" evidence="10">
    <location>
        <begin position="92"/>
        <end position="189"/>
    </location>
</feature>
<dbReference type="GO" id="GO:0005337">
    <property type="term" value="F:nucleoside transmembrane transporter activity"/>
    <property type="evidence" value="ECO:0007669"/>
    <property type="project" value="InterPro"/>
</dbReference>
<dbReference type="GO" id="GO:0005886">
    <property type="term" value="C:plasma membrane"/>
    <property type="evidence" value="ECO:0007669"/>
    <property type="project" value="UniProtKB-SubCell"/>
</dbReference>
<dbReference type="InterPro" id="IPR002668">
    <property type="entry name" value="CNT_N_dom"/>
</dbReference>
<evidence type="ECO:0000256" key="7">
    <source>
        <dbReference type="SAM" id="Phobius"/>
    </source>
</evidence>
<dbReference type="GeneID" id="67472750"/>
<feature type="transmembrane region" description="Helical" evidence="7">
    <location>
        <begin position="88"/>
        <end position="112"/>
    </location>
</feature>
<comment type="similarity">
    <text evidence="2">Belongs to the concentrative nucleoside transporter (CNT) (TC 2.A.41) family.</text>
</comment>
<feature type="transmembrane region" description="Helical" evidence="7">
    <location>
        <begin position="63"/>
        <end position="82"/>
    </location>
</feature>
<keyword evidence="3" id="KW-1003">Cell membrane</keyword>
<dbReference type="GO" id="GO:0015293">
    <property type="term" value="F:symporter activity"/>
    <property type="evidence" value="ECO:0007669"/>
    <property type="project" value="TreeGrafter"/>
</dbReference>
<evidence type="ECO:0000256" key="3">
    <source>
        <dbReference type="ARBA" id="ARBA00022475"/>
    </source>
</evidence>
<reference evidence="11 12" key="1">
    <citation type="submission" date="2013-06" db="EMBL/GenBank/DDBJ databases">
        <authorList>
            <person name="Walk S."/>
            <person name="Aronoff D."/>
            <person name="Young V.Y."/>
            <person name="Marsh J."/>
            <person name="Harrison L."/>
            <person name="Daugherty S.C."/>
            <person name="Shefchek K.A."/>
            <person name="Hine E.E."/>
            <person name="Tallon L.J."/>
            <person name="Sadzewicz L.K."/>
            <person name="Rasko D.A."/>
        </authorList>
    </citation>
    <scope>NUCLEOTIDE SEQUENCE [LARGE SCALE GENOMIC DNA]</scope>
    <source>
        <strain evidence="11 12">ATCC 638</strain>
    </source>
</reference>
<evidence type="ECO:0000313" key="12">
    <source>
        <dbReference type="Proteomes" id="UP000015688"/>
    </source>
</evidence>
<evidence type="ECO:0000256" key="4">
    <source>
        <dbReference type="ARBA" id="ARBA00022692"/>
    </source>
</evidence>
<organism evidence="11 12">
    <name type="scientific">Paraclostridium bifermentans ATCC 638 = DSM 14991</name>
    <dbReference type="NCBI Taxonomy" id="1233171"/>
    <lineage>
        <taxon>Bacteria</taxon>
        <taxon>Bacillati</taxon>
        <taxon>Bacillota</taxon>
        <taxon>Clostridia</taxon>
        <taxon>Peptostreptococcales</taxon>
        <taxon>Peptostreptococcaceae</taxon>
        <taxon>Paraclostridium</taxon>
    </lineage>
</organism>
<protein>
    <submittedName>
        <fullName evidence="11">Na+ dependent nucleoside transporter family protein</fullName>
    </submittedName>
</protein>
<feature type="transmembrane region" description="Helical" evidence="7">
    <location>
        <begin position="32"/>
        <end position="51"/>
    </location>
</feature>
<accession>T4VGX1</accession>
<evidence type="ECO:0000259" key="10">
    <source>
        <dbReference type="Pfam" id="PF07670"/>
    </source>
</evidence>
<dbReference type="RefSeq" id="WP_021433071.1">
    <property type="nucleotide sequence ID" value="NZ_AVNC01000015.1"/>
</dbReference>
<feature type="transmembrane region" description="Helical" evidence="7">
    <location>
        <begin position="337"/>
        <end position="362"/>
    </location>
</feature>
<feature type="domain" description="Concentrative nucleoside transporter N-terminal" evidence="8">
    <location>
        <begin position="8"/>
        <end position="81"/>
    </location>
</feature>
<evidence type="ECO:0000256" key="1">
    <source>
        <dbReference type="ARBA" id="ARBA00004651"/>
    </source>
</evidence>
<dbReference type="Proteomes" id="UP000015688">
    <property type="component" value="Unassembled WGS sequence"/>
</dbReference>
<proteinExistence type="inferred from homology"/>
<evidence type="ECO:0000313" key="11">
    <source>
        <dbReference type="EMBL" id="EQK42964.1"/>
    </source>
</evidence>
<evidence type="ECO:0000259" key="8">
    <source>
        <dbReference type="Pfam" id="PF01773"/>
    </source>
</evidence>
<dbReference type="Pfam" id="PF07670">
    <property type="entry name" value="Gate"/>
    <property type="match status" value="1"/>
</dbReference>
<dbReference type="Pfam" id="PF07662">
    <property type="entry name" value="Nucleos_tra2_C"/>
    <property type="match status" value="1"/>
</dbReference>
<dbReference type="EMBL" id="AVNC01000015">
    <property type="protein sequence ID" value="EQK42964.1"/>
    <property type="molecule type" value="Genomic_DNA"/>
</dbReference>
<dbReference type="InterPro" id="IPR011657">
    <property type="entry name" value="CNT_C_dom"/>
</dbReference>
<comment type="caution">
    <text evidence="11">The sequence shown here is derived from an EMBL/GenBank/DDBJ whole genome shotgun (WGS) entry which is preliminary data.</text>
</comment>
<keyword evidence="6 7" id="KW-0472">Membrane</keyword>
<evidence type="ECO:0000256" key="2">
    <source>
        <dbReference type="ARBA" id="ARBA00009033"/>
    </source>
</evidence>
<feature type="transmembrane region" description="Helical" evidence="7">
    <location>
        <begin position="166"/>
        <end position="188"/>
    </location>
</feature>
<feature type="transmembrane region" description="Helical" evidence="7">
    <location>
        <begin position="374"/>
        <end position="397"/>
    </location>
</feature>
<evidence type="ECO:0000256" key="5">
    <source>
        <dbReference type="ARBA" id="ARBA00022989"/>
    </source>
</evidence>